<comment type="caution">
    <text evidence="3">The sequence shown here is derived from an EMBL/GenBank/DDBJ whole genome shotgun (WGS) entry which is preliminary data.</text>
</comment>
<accession>A0ABS6WM75</accession>
<dbReference type="PANTHER" id="PTHR42852:SF13">
    <property type="entry name" value="PROTEIN DIPZ"/>
    <property type="match status" value="1"/>
</dbReference>
<sequence length="184" mass="19530">MSAALGRLLAEPQVSSWLNVHAPVTLSALRGRVVMIVTFQMLCPGCVAHALPQAQRVARSFAASEVAVVGLHTVFEHHAAMQEVSLRAFLHEYRIAFPVAIDQPGSGAIPCSMQAYGLRGTPSLLLIDRDGILRAHHFGEVPDLVLGAEIAGLMAQNGVRRTSEDSAMSASGREASACVRPPAD</sequence>
<evidence type="ECO:0000313" key="3">
    <source>
        <dbReference type="EMBL" id="MBW3097036.1"/>
    </source>
</evidence>
<dbReference type="Pfam" id="PF00578">
    <property type="entry name" value="AhpC-TSA"/>
    <property type="match status" value="1"/>
</dbReference>
<feature type="region of interest" description="Disordered" evidence="1">
    <location>
        <begin position="161"/>
        <end position="184"/>
    </location>
</feature>
<name>A0ABS6WM75_9HYPH</name>
<dbReference type="PANTHER" id="PTHR42852">
    <property type="entry name" value="THIOL:DISULFIDE INTERCHANGE PROTEIN DSBE"/>
    <property type="match status" value="1"/>
</dbReference>
<keyword evidence="4" id="KW-1185">Reference proteome</keyword>
<gene>
    <name evidence="3" type="ORF">KY465_07070</name>
</gene>
<proteinExistence type="predicted"/>
<dbReference type="EMBL" id="JAHWQX010000002">
    <property type="protein sequence ID" value="MBW3097036.1"/>
    <property type="molecule type" value="Genomic_DNA"/>
</dbReference>
<dbReference type="RefSeq" id="WP_219200983.1">
    <property type="nucleotide sequence ID" value="NZ_JAHWQX010000002.1"/>
</dbReference>
<reference evidence="3" key="1">
    <citation type="submission" date="2021-07" db="EMBL/GenBank/DDBJ databases">
        <title>Pseudohoeflea marina sp. nov. a polyhydroxyalcanoate-producing bacterium.</title>
        <authorList>
            <person name="Zheng W."/>
            <person name="Yu S."/>
            <person name="Huang Y."/>
        </authorList>
    </citation>
    <scope>NUCLEOTIDE SEQUENCE</scope>
    <source>
        <strain evidence="3">DP4N28-3</strain>
    </source>
</reference>
<dbReference type="InterPro" id="IPR000866">
    <property type="entry name" value="AhpC/TSA"/>
</dbReference>
<organism evidence="3 4">
    <name type="scientific">Pseudohoeflea coraliihabitans</name>
    <dbReference type="NCBI Taxonomy" id="2860393"/>
    <lineage>
        <taxon>Bacteria</taxon>
        <taxon>Pseudomonadati</taxon>
        <taxon>Pseudomonadota</taxon>
        <taxon>Alphaproteobacteria</taxon>
        <taxon>Hyphomicrobiales</taxon>
        <taxon>Rhizobiaceae</taxon>
        <taxon>Pseudohoeflea</taxon>
    </lineage>
</organism>
<evidence type="ECO:0000313" key="4">
    <source>
        <dbReference type="Proteomes" id="UP001430804"/>
    </source>
</evidence>
<dbReference type="Proteomes" id="UP001430804">
    <property type="component" value="Unassembled WGS sequence"/>
</dbReference>
<protein>
    <submittedName>
        <fullName evidence="3">Redoxin family protein</fullName>
    </submittedName>
</protein>
<dbReference type="InterPro" id="IPR050553">
    <property type="entry name" value="Thioredoxin_ResA/DsbE_sf"/>
</dbReference>
<evidence type="ECO:0000259" key="2">
    <source>
        <dbReference type="Pfam" id="PF00578"/>
    </source>
</evidence>
<evidence type="ECO:0000256" key="1">
    <source>
        <dbReference type="SAM" id="MobiDB-lite"/>
    </source>
</evidence>
<feature type="domain" description="Alkyl hydroperoxide reductase subunit C/ Thiol specific antioxidant" evidence="2">
    <location>
        <begin position="22"/>
        <end position="135"/>
    </location>
</feature>